<reference evidence="1" key="1">
    <citation type="journal article" date="2014" name="Int. J. Syst. Evol. Microbiol.">
        <title>Complete genome sequence of Corynebacterium casei LMG S-19264T (=DSM 44701T), isolated from a smear-ripened cheese.</title>
        <authorList>
            <consortium name="US DOE Joint Genome Institute (JGI-PGF)"/>
            <person name="Walter F."/>
            <person name="Albersmeier A."/>
            <person name="Kalinowski J."/>
            <person name="Ruckert C."/>
        </authorList>
    </citation>
    <scope>NUCLEOTIDE SEQUENCE</scope>
    <source>
        <strain evidence="1">JCM 3090</strain>
    </source>
</reference>
<gene>
    <name evidence="1" type="ORF">GCM10010123_19800</name>
</gene>
<proteinExistence type="predicted"/>
<evidence type="ECO:0000313" key="2">
    <source>
        <dbReference type="Proteomes" id="UP000649739"/>
    </source>
</evidence>
<name>A0A8J3B4X6_9ACTN</name>
<dbReference type="InterPro" id="IPR025855">
    <property type="entry name" value="Replic_Relax"/>
</dbReference>
<evidence type="ECO:0000313" key="1">
    <source>
        <dbReference type="EMBL" id="GGJ90004.1"/>
    </source>
</evidence>
<protein>
    <recommendedName>
        <fullName evidence="3">Protein involved in plasmid replication-relaxation</fullName>
    </recommendedName>
</protein>
<dbReference type="RefSeq" id="WP_189169757.1">
    <property type="nucleotide sequence ID" value="NZ_BMQB01000003.1"/>
</dbReference>
<dbReference type="AlphaFoldDB" id="A0A8J3B4X6"/>
<dbReference type="Proteomes" id="UP000649739">
    <property type="component" value="Unassembled WGS sequence"/>
</dbReference>
<organism evidence="1 2">
    <name type="scientific">Pilimelia anulata</name>
    <dbReference type="NCBI Taxonomy" id="53371"/>
    <lineage>
        <taxon>Bacteria</taxon>
        <taxon>Bacillati</taxon>
        <taxon>Actinomycetota</taxon>
        <taxon>Actinomycetes</taxon>
        <taxon>Micromonosporales</taxon>
        <taxon>Micromonosporaceae</taxon>
        <taxon>Pilimelia</taxon>
    </lineage>
</organism>
<dbReference type="EMBL" id="BMQB01000003">
    <property type="protein sequence ID" value="GGJ90004.1"/>
    <property type="molecule type" value="Genomic_DNA"/>
</dbReference>
<reference evidence="1" key="2">
    <citation type="submission" date="2020-09" db="EMBL/GenBank/DDBJ databases">
        <authorList>
            <person name="Sun Q."/>
            <person name="Ohkuma M."/>
        </authorList>
    </citation>
    <scope>NUCLEOTIDE SEQUENCE</scope>
    <source>
        <strain evidence="1">JCM 3090</strain>
    </source>
</reference>
<comment type="caution">
    <text evidence="1">The sequence shown here is derived from an EMBL/GenBank/DDBJ whole genome shotgun (WGS) entry which is preliminary data.</text>
</comment>
<dbReference type="Pfam" id="PF13814">
    <property type="entry name" value="Replic_Relax"/>
    <property type="match status" value="1"/>
</dbReference>
<accession>A0A8J3B4X6</accession>
<sequence>MPAPDPLLPLRHLTARDRTLLSWLAEHYVLTTEQIAQALFPSLRAAQLRLTLLHRIGALDRFAFARTGEPGSGLWRYTLGPLGARLHRDAWHDPDNPAARPARTHIERRTRIAGSPRLGHLLGVNGFFTALVGHARTCDDAQLTTWWSEQHATAVFASRSPKLRPDGYGIWTHHDRDVEFFLEYDTGTEPVGRVVGKLVAYERLAEQTGTARALLLYVPDSRRRERLLADIAGAPLLTPVAVAAHTPAPHEPVWYLPGRPDPLPLHLLPTGDPAD</sequence>
<evidence type="ECO:0008006" key="3">
    <source>
        <dbReference type="Google" id="ProtNLM"/>
    </source>
</evidence>
<keyword evidence="2" id="KW-1185">Reference proteome</keyword>